<feature type="binding site" evidence="1">
    <location>
        <position position="77"/>
    </location>
    <ligand>
        <name>a divalent metal cation</name>
        <dbReference type="ChEBI" id="CHEBI:60240"/>
        <label>1</label>
    </ligand>
</feature>
<dbReference type="Pfam" id="PF01026">
    <property type="entry name" value="TatD_DNase"/>
    <property type="match status" value="1"/>
</dbReference>
<gene>
    <name evidence="3" type="ORF">BAZSYMA_ACONTIG84054_0</name>
    <name evidence="2" type="ORF">BAZSYMB_SCAFFOLD00002_32</name>
</gene>
<dbReference type="GO" id="GO:0046872">
    <property type="term" value="F:metal ion binding"/>
    <property type="evidence" value="ECO:0007669"/>
    <property type="project" value="UniProtKB-KW"/>
</dbReference>
<dbReference type="Gene3D" id="3.20.20.140">
    <property type="entry name" value="Metal-dependent hydrolases"/>
    <property type="match status" value="1"/>
</dbReference>
<feature type="binding site" evidence="1">
    <location>
        <position position="135"/>
    </location>
    <ligand>
        <name>a divalent metal cation</name>
        <dbReference type="ChEBI" id="CHEBI:60240"/>
        <label>2</label>
    </ligand>
</feature>
<dbReference type="GO" id="GO:0016788">
    <property type="term" value="F:hydrolase activity, acting on ester bonds"/>
    <property type="evidence" value="ECO:0007669"/>
    <property type="project" value="InterPro"/>
</dbReference>
<dbReference type="Proteomes" id="UP000198559">
    <property type="component" value="Unassembled WGS sequence"/>
</dbReference>
<organism evidence="3 5">
    <name type="scientific">Bathymodiolus azoricus thioautotrophic gill symbiont</name>
    <dbReference type="NCBI Taxonomy" id="235205"/>
    <lineage>
        <taxon>Bacteria</taxon>
        <taxon>Pseudomonadati</taxon>
        <taxon>Pseudomonadota</taxon>
        <taxon>Gammaproteobacteria</taxon>
        <taxon>sulfur-oxidizing symbionts</taxon>
    </lineage>
</organism>
<dbReference type="InterPro" id="IPR001130">
    <property type="entry name" value="TatD-like"/>
</dbReference>
<name>A0A1H6MHD9_9GAMM</name>
<dbReference type="RefSeq" id="WP_090717538.1">
    <property type="nucleotide sequence ID" value="NZ_CAESAP020000385.1"/>
</dbReference>
<dbReference type="PANTHER" id="PTHR46124">
    <property type="entry name" value="D-AMINOACYL-TRNA DEACYLASE"/>
    <property type="match status" value="1"/>
</dbReference>
<sequence length="226" mass="25838">MINSHAHLDFDEVNDRHIAQNAVAIVPSVSKQNWTDVQSYPYFALGIHPWMVGYHQQQDLEHLEYLIKCNNPVAIGECGLDYVRDIDKKQQLHFFVSQLELAQKYDLPIIIHAVKSSEDVIFLLKKYPKMIGEIHGFSGSEQQAKNLIEMGFYLGFGMQITNPKSKRLREIVKNLPIKALLIETDDHPNPQDLSIVAEEIAKLKQISVEKLITQCDNNAISLFRLS</sequence>
<feature type="binding site" evidence="1">
    <location>
        <position position="7"/>
    </location>
    <ligand>
        <name>a divalent metal cation</name>
        <dbReference type="ChEBI" id="CHEBI:60240"/>
        <label>1</label>
    </ligand>
</feature>
<dbReference type="EMBL" id="CDSC02000402">
    <property type="protein sequence ID" value="SEH98683.1"/>
    <property type="molecule type" value="Genomic_DNA"/>
</dbReference>
<keyword evidence="1" id="KW-0479">Metal-binding</keyword>
<dbReference type="PIRSF" id="PIRSF005902">
    <property type="entry name" value="DNase_TatD"/>
    <property type="match status" value="1"/>
</dbReference>
<proteinExistence type="predicted"/>
<dbReference type="PANTHER" id="PTHR46124:SF3">
    <property type="entry name" value="HYDROLASE"/>
    <property type="match status" value="1"/>
</dbReference>
<feature type="binding site" evidence="1">
    <location>
        <position position="185"/>
    </location>
    <ligand>
        <name>a divalent metal cation</name>
        <dbReference type="ChEBI" id="CHEBI:60240"/>
        <label>1</label>
    </ligand>
</feature>
<evidence type="ECO:0000256" key="1">
    <source>
        <dbReference type="PIRSR" id="PIRSR005902-1"/>
    </source>
</evidence>
<evidence type="ECO:0000313" key="3">
    <source>
        <dbReference type="EMBL" id="SEH98683.1"/>
    </source>
</evidence>
<dbReference type="CDD" id="cd01310">
    <property type="entry name" value="TatD_DNAse"/>
    <property type="match status" value="1"/>
</dbReference>
<feature type="binding site" evidence="1">
    <location>
        <position position="112"/>
    </location>
    <ligand>
        <name>a divalent metal cation</name>
        <dbReference type="ChEBI" id="CHEBI:60240"/>
        <label>2</label>
    </ligand>
</feature>
<evidence type="ECO:0000313" key="5">
    <source>
        <dbReference type="Proteomes" id="UP000198988"/>
    </source>
</evidence>
<dbReference type="InterPro" id="IPR032466">
    <property type="entry name" value="Metal_Hydrolase"/>
</dbReference>
<dbReference type="AlphaFoldDB" id="A0A1H6MHD9"/>
<evidence type="ECO:0000313" key="4">
    <source>
        <dbReference type="Proteomes" id="UP000198559"/>
    </source>
</evidence>
<evidence type="ECO:0000313" key="2">
    <source>
        <dbReference type="EMBL" id="SEH82421.1"/>
    </source>
</evidence>
<feature type="binding site" evidence="1">
    <location>
        <position position="5"/>
    </location>
    <ligand>
        <name>a divalent metal cation</name>
        <dbReference type="ChEBI" id="CHEBI:60240"/>
        <label>1</label>
    </ligand>
</feature>
<dbReference type="OrthoDB" id="9810005at2"/>
<dbReference type="EMBL" id="CVUD02000163">
    <property type="protein sequence ID" value="SEH82421.1"/>
    <property type="molecule type" value="Genomic_DNA"/>
</dbReference>
<dbReference type="Proteomes" id="UP000198988">
    <property type="component" value="Unassembled WGS sequence"/>
</dbReference>
<dbReference type="SUPFAM" id="SSF51556">
    <property type="entry name" value="Metallo-dependent hydrolases"/>
    <property type="match status" value="1"/>
</dbReference>
<reference evidence="3" key="1">
    <citation type="submission" date="2016-06" db="EMBL/GenBank/DDBJ databases">
        <authorList>
            <person name="Olsen C.W."/>
            <person name="Carey S."/>
            <person name="Hinshaw L."/>
            <person name="Karasin A.I."/>
        </authorList>
    </citation>
    <scope>NUCLEOTIDE SEQUENCE [LARGE SCALE GENOMIC DNA]</scope>
    <source>
        <strain evidence="3">BazSymA</strain>
        <strain evidence="2">BazSymB</strain>
    </source>
</reference>
<accession>A0A1H6MHD9</accession>
<dbReference type="STRING" id="235205.BAZSYMB_SCAFFOLD00002_32"/>
<dbReference type="GO" id="GO:0005829">
    <property type="term" value="C:cytosol"/>
    <property type="evidence" value="ECO:0007669"/>
    <property type="project" value="TreeGrafter"/>
</dbReference>
<reference evidence="4 5" key="2">
    <citation type="submission" date="2016-06" db="EMBL/GenBank/DDBJ databases">
        <authorList>
            <person name="Petersen J."/>
            <person name="Sayavedra L."/>
        </authorList>
    </citation>
    <scope>NUCLEOTIDE SEQUENCE [LARGE SCALE GENOMIC DNA]</scope>
    <source>
        <strain evidence="5">BazSymA</strain>
        <strain evidence="4">BazSymB</strain>
    </source>
</reference>
<protein>
    <submittedName>
        <fullName evidence="3">Deoxyribonuclease, TatD Mg-dependent</fullName>
    </submittedName>
</protein>